<evidence type="ECO:0000256" key="2">
    <source>
        <dbReference type="ARBA" id="ARBA00007362"/>
    </source>
</evidence>
<keyword evidence="4" id="KW-1003">Cell membrane</keyword>
<evidence type="ECO:0000256" key="3">
    <source>
        <dbReference type="ARBA" id="ARBA00022448"/>
    </source>
</evidence>
<proteinExistence type="inferred from homology"/>
<feature type="transmembrane region" description="Helical" evidence="8">
    <location>
        <begin position="282"/>
        <end position="300"/>
    </location>
</feature>
<evidence type="ECO:0000259" key="9">
    <source>
        <dbReference type="Pfam" id="PF00892"/>
    </source>
</evidence>
<keyword evidence="7 8" id="KW-0472">Membrane</keyword>
<feature type="transmembrane region" description="Helical" evidence="8">
    <location>
        <begin position="142"/>
        <end position="159"/>
    </location>
</feature>
<evidence type="ECO:0000256" key="8">
    <source>
        <dbReference type="SAM" id="Phobius"/>
    </source>
</evidence>
<feature type="transmembrane region" description="Helical" evidence="8">
    <location>
        <begin position="91"/>
        <end position="109"/>
    </location>
</feature>
<accession>A0A516H208</accession>
<dbReference type="KEGG" id="fer:FNB15_11235"/>
<feature type="domain" description="EamA" evidence="9">
    <location>
        <begin position="165"/>
        <end position="298"/>
    </location>
</feature>
<evidence type="ECO:0000313" key="10">
    <source>
        <dbReference type="EMBL" id="QDO97804.1"/>
    </source>
</evidence>
<keyword evidence="3" id="KW-0813">Transport</keyword>
<comment type="subcellular location">
    <subcellularLocation>
        <location evidence="1">Cell membrane</location>
        <topology evidence="1">Multi-pass membrane protein</topology>
    </subcellularLocation>
</comment>
<gene>
    <name evidence="10" type="primary">rarD</name>
    <name evidence="10" type="ORF">FNB15_11235</name>
</gene>
<feature type="transmembrane region" description="Helical" evidence="8">
    <location>
        <begin position="115"/>
        <end position="135"/>
    </location>
</feature>
<feature type="transmembrane region" description="Helical" evidence="8">
    <location>
        <begin position="17"/>
        <end position="35"/>
    </location>
</feature>
<evidence type="ECO:0000256" key="7">
    <source>
        <dbReference type="ARBA" id="ARBA00023136"/>
    </source>
</evidence>
<dbReference type="AlphaFoldDB" id="A0A516H208"/>
<comment type="similarity">
    <text evidence="2">Belongs to the EamA transporter family.</text>
</comment>
<dbReference type="InterPro" id="IPR004626">
    <property type="entry name" value="RarD"/>
</dbReference>
<dbReference type="PANTHER" id="PTHR22911">
    <property type="entry name" value="ACYL-MALONYL CONDENSING ENZYME-RELATED"/>
    <property type="match status" value="1"/>
</dbReference>
<reference evidence="10 11" key="1">
    <citation type="submission" date="2019-07" db="EMBL/GenBank/DDBJ databases">
        <title>Genome sequencing for Ferrovibrio sp. K5.</title>
        <authorList>
            <person name="Park S.-J."/>
        </authorList>
    </citation>
    <scope>NUCLEOTIDE SEQUENCE [LARGE SCALE GENOMIC DNA]</scope>
    <source>
        <strain evidence="10 11">K5</strain>
    </source>
</reference>
<keyword evidence="5 8" id="KW-0812">Transmembrane</keyword>
<organism evidence="10 11">
    <name type="scientific">Ferrovibrio terrae</name>
    <dbReference type="NCBI Taxonomy" id="2594003"/>
    <lineage>
        <taxon>Bacteria</taxon>
        <taxon>Pseudomonadati</taxon>
        <taxon>Pseudomonadota</taxon>
        <taxon>Alphaproteobacteria</taxon>
        <taxon>Rhodospirillales</taxon>
        <taxon>Rhodospirillaceae</taxon>
        <taxon>Ferrovibrio</taxon>
    </lineage>
</organism>
<protein>
    <submittedName>
        <fullName evidence="10">EamA family transporter RarD</fullName>
    </submittedName>
</protein>
<name>A0A516H208_9PROT</name>
<dbReference type="Pfam" id="PF00892">
    <property type="entry name" value="EamA"/>
    <property type="match status" value="2"/>
</dbReference>
<keyword evidence="11" id="KW-1185">Reference proteome</keyword>
<feature type="transmembrane region" description="Helical" evidence="8">
    <location>
        <begin position="55"/>
        <end position="71"/>
    </location>
</feature>
<dbReference type="NCBIfam" id="TIGR00688">
    <property type="entry name" value="rarD"/>
    <property type="match status" value="1"/>
</dbReference>
<keyword evidence="6 8" id="KW-1133">Transmembrane helix</keyword>
<evidence type="ECO:0000256" key="1">
    <source>
        <dbReference type="ARBA" id="ARBA00004651"/>
    </source>
</evidence>
<feature type="transmembrane region" description="Helical" evidence="8">
    <location>
        <begin position="165"/>
        <end position="182"/>
    </location>
</feature>
<feature type="transmembrane region" description="Helical" evidence="8">
    <location>
        <begin position="226"/>
        <end position="247"/>
    </location>
</feature>
<dbReference type="Proteomes" id="UP000317496">
    <property type="component" value="Chromosome"/>
</dbReference>
<evidence type="ECO:0000256" key="4">
    <source>
        <dbReference type="ARBA" id="ARBA00022475"/>
    </source>
</evidence>
<dbReference type="PANTHER" id="PTHR22911:SF137">
    <property type="entry name" value="SOLUTE CARRIER FAMILY 35 MEMBER G2-RELATED"/>
    <property type="match status" value="1"/>
</dbReference>
<dbReference type="InterPro" id="IPR037185">
    <property type="entry name" value="EmrE-like"/>
</dbReference>
<feature type="transmembrane region" description="Helical" evidence="8">
    <location>
        <begin position="259"/>
        <end position="276"/>
    </location>
</feature>
<dbReference type="SUPFAM" id="SSF103481">
    <property type="entry name" value="Multidrug resistance efflux transporter EmrE"/>
    <property type="match status" value="2"/>
</dbReference>
<evidence type="ECO:0000256" key="5">
    <source>
        <dbReference type="ARBA" id="ARBA00022692"/>
    </source>
</evidence>
<dbReference type="GO" id="GO:0005886">
    <property type="term" value="C:plasma membrane"/>
    <property type="evidence" value="ECO:0007669"/>
    <property type="project" value="UniProtKB-SubCell"/>
</dbReference>
<dbReference type="OrthoDB" id="369870at2"/>
<dbReference type="RefSeq" id="WP_144068785.1">
    <property type="nucleotide sequence ID" value="NZ_CP041636.1"/>
</dbReference>
<sequence length="310" mass="33736">MTESAIPGQSATPAKPALPWAGIGFGLGGYFLWGISPLYFKAVGAVGVPLLELNAHRVLWSCLLCLAILLAMGKRKEWLAVLRNPRLRKALAATAVFLLSNWLVFVWAIDRGQVIACSLGYYINPLFTVLLGRLVLKERMTAVQWGAFGLAAAGVAVLIGNADSAIWLSLIIAVSWGFYALIRKSFPVDSLIGLTVETMVLLPFALAYLGWLVWTGQGAFGAADGWTHFLLLLAGPVTTAPLVLFAAGWRRLRVATMSLLQYLSPTLQFLLAVLLWNETFTGAHAVAFAFIWGALIVYSWNSWQVARRSA</sequence>
<dbReference type="InterPro" id="IPR000620">
    <property type="entry name" value="EamA_dom"/>
</dbReference>
<evidence type="ECO:0000313" key="11">
    <source>
        <dbReference type="Proteomes" id="UP000317496"/>
    </source>
</evidence>
<feature type="domain" description="EamA" evidence="9">
    <location>
        <begin position="21"/>
        <end position="159"/>
    </location>
</feature>
<evidence type="ECO:0000256" key="6">
    <source>
        <dbReference type="ARBA" id="ARBA00022989"/>
    </source>
</evidence>
<dbReference type="EMBL" id="CP041636">
    <property type="protein sequence ID" value="QDO97804.1"/>
    <property type="molecule type" value="Genomic_DNA"/>
</dbReference>
<feature type="transmembrane region" description="Helical" evidence="8">
    <location>
        <begin position="194"/>
        <end position="214"/>
    </location>
</feature>